<protein>
    <submittedName>
        <fullName evidence="2">Uncharacterized protein</fullName>
    </submittedName>
</protein>
<name>A0A427XN53_9TREE</name>
<comment type="caution">
    <text evidence="2">The sequence shown here is derived from an EMBL/GenBank/DDBJ whole genome shotgun (WGS) entry which is preliminary data.</text>
</comment>
<organism evidence="2 3">
    <name type="scientific">Apiotrichum porosum</name>
    <dbReference type="NCBI Taxonomy" id="105984"/>
    <lineage>
        <taxon>Eukaryota</taxon>
        <taxon>Fungi</taxon>
        <taxon>Dikarya</taxon>
        <taxon>Basidiomycota</taxon>
        <taxon>Agaricomycotina</taxon>
        <taxon>Tremellomycetes</taxon>
        <taxon>Trichosporonales</taxon>
        <taxon>Trichosporonaceae</taxon>
        <taxon>Apiotrichum</taxon>
    </lineage>
</organism>
<dbReference type="RefSeq" id="XP_028475282.1">
    <property type="nucleotide sequence ID" value="XM_028624210.1"/>
</dbReference>
<dbReference type="GeneID" id="39593454"/>
<evidence type="ECO:0000313" key="2">
    <source>
        <dbReference type="EMBL" id="RSH80335.1"/>
    </source>
</evidence>
<dbReference type="AlphaFoldDB" id="A0A427XN53"/>
<evidence type="ECO:0000313" key="3">
    <source>
        <dbReference type="Proteomes" id="UP000279236"/>
    </source>
</evidence>
<feature type="compositionally biased region" description="Gly residues" evidence="1">
    <location>
        <begin position="493"/>
        <end position="520"/>
    </location>
</feature>
<accession>A0A427XN53</accession>
<feature type="region of interest" description="Disordered" evidence="1">
    <location>
        <begin position="470"/>
        <end position="552"/>
    </location>
</feature>
<dbReference type="Proteomes" id="UP000279236">
    <property type="component" value="Unassembled WGS sequence"/>
</dbReference>
<evidence type="ECO:0000256" key="1">
    <source>
        <dbReference type="SAM" id="MobiDB-lite"/>
    </source>
</evidence>
<dbReference type="EMBL" id="RSCE01000008">
    <property type="protein sequence ID" value="RSH80335.1"/>
    <property type="molecule type" value="Genomic_DNA"/>
</dbReference>
<reference evidence="2 3" key="1">
    <citation type="submission" date="2018-11" db="EMBL/GenBank/DDBJ databases">
        <title>Genome sequence of Apiotrichum porosum DSM 27194.</title>
        <authorList>
            <person name="Aliyu H."/>
            <person name="Gorte O."/>
            <person name="Ochsenreither K."/>
        </authorList>
    </citation>
    <scope>NUCLEOTIDE SEQUENCE [LARGE SCALE GENOMIC DNA]</scope>
    <source>
        <strain evidence="2 3">DSM 27194</strain>
    </source>
</reference>
<sequence>MPSEQRKRPSYATSDTVVFVDDMGRPPPNTWSNIVYENQQLFRVATYRQETPHALASLERVLVRQTTCSGNEPELGSALSSALFTLVNELDSLGITIESERDLTMDEYAVGDGLAYGDSPVHKVLASISTTRKKMRQSLSSDPPSLTSPPSVISAASLFTSERGGLNIPDFTAVRWCTEHGGSHGAPCLTFEVKSFTNALDRALRVRDFVFRVRSAASRLRGESEKAAVETEAQVANEIDATLELDDATQEINVVSTIPDVALVLGSIQDVPHIAALAVEPTVPPGGPTISWASLEPPAAKRQKWREAIKAADALHKTRMGLAQEICYGISALFAFGSQHGLVLIAPGTRLSLSGLLDRDDLYDALLPHSLLCHLARDPPAIPSGASGDLADTPRRLLDFGSIQLMLNWIAAAFACPHPTSDCVSRPPLAPASDFAFDESVSFTADEAATETAILRARPKVAAAVLQAKDKERKRKVSAGSTSAAVMPPGPGSDNGGGGGSGGAGPGGSSGAEDGSGGDIADGNTEGKGTEDKSPDDGTAPSPQEATETDLDSIIPFGVDFAAYTRDLSAETQTYTALYEVLASLEGYTVVVVAPHTMDSLMADHGHVTAGT</sequence>
<proteinExistence type="predicted"/>
<gene>
    <name evidence="2" type="ORF">EHS24_008911</name>
</gene>
<keyword evidence="3" id="KW-1185">Reference proteome</keyword>